<keyword evidence="3" id="KW-1185">Reference proteome</keyword>
<evidence type="ECO:0000313" key="3">
    <source>
        <dbReference type="Proteomes" id="UP000824890"/>
    </source>
</evidence>
<dbReference type="Proteomes" id="UP000824890">
    <property type="component" value="Unassembled WGS sequence"/>
</dbReference>
<proteinExistence type="predicted"/>
<organism evidence="2 3">
    <name type="scientific">Brassica napus</name>
    <name type="common">Rape</name>
    <dbReference type="NCBI Taxonomy" id="3708"/>
    <lineage>
        <taxon>Eukaryota</taxon>
        <taxon>Viridiplantae</taxon>
        <taxon>Streptophyta</taxon>
        <taxon>Embryophyta</taxon>
        <taxon>Tracheophyta</taxon>
        <taxon>Spermatophyta</taxon>
        <taxon>Magnoliopsida</taxon>
        <taxon>eudicotyledons</taxon>
        <taxon>Gunneridae</taxon>
        <taxon>Pentapetalae</taxon>
        <taxon>rosids</taxon>
        <taxon>malvids</taxon>
        <taxon>Brassicales</taxon>
        <taxon>Brassicaceae</taxon>
        <taxon>Brassiceae</taxon>
        <taxon>Brassica</taxon>
    </lineage>
</organism>
<name>A0ABQ8BP76_BRANA</name>
<feature type="compositionally biased region" description="Basic and acidic residues" evidence="1">
    <location>
        <begin position="211"/>
        <end position="226"/>
    </location>
</feature>
<dbReference type="EMBL" id="JAGKQM010000010">
    <property type="protein sequence ID" value="KAH0906055.1"/>
    <property type="molecule type" value="Genomic_DNA"/>
</dbReference>
<gene>
    <name evidence="2" type="ORF">HID58_037882</name>
</gene>
<feature type="region of interest" description="Disordered" evidence="1">
    <location>
        <begin position="336"/>
        <end position="355"/>
    </location>
</feature>
<evidence type="ECO:0000256" key="1">
    <source>
        <dbReference type="SAM" id="MobiDB-lite"/>
    </source>
</evidence>
<sequence>MGHTNNIAGQMNKPLVARERIFEQAHLGHCSLALIGKCVLYYMRTDKKFIEEGRELCSVINVPACVVGIYKCYSGPIEETHVAFILSHQRLGHPADHPWQPPSGAGVPPELALGRRLVLGMREQCGAVQPETKLYVPYLVSFDYDQPTFPSRPREYGGGGLSTTNEADDCNGGMVSYHLFMAVALCLISGVYHWLNPLSSVQGLQSGEYYRPSDRPARSLRSDRARTKARSLRSDRAIVPLGRYVATELSQARSLRSDRAIVPLGRYVATELEPKLGRYVATELEPKLGRYRPSDRPARSLRSDRARAKARSLRSDRAIVPLGRYVATELEPKLGRYRPSDRPARSLRSDRARAKARSLRSDRAIIPLGRYVATELSQARSLRSDRAIVPLGRYVATELEPKLGRYVATERSSRSVAT</sequence>
<evidence type="ECO:0000313" key="2">
    <source>
        <dbReference type="EMBL" id="KAH0906055.1"/>
    </source>
</evidence>
<accession>A0ABQ8BP76</accession>
<feature type="region of interest" description="Disordered" evidence="1">
    <location>
        <begin position="290"/>
        <end position="309"/>
    </location>
</feature>
<comment type="caution">
    <text evidence="2">The sequence shown here is derived from an EMBL/GenBank/DDBJ whole genome shotgun (WGS) entry which is preliminary data.</text>
</comment>
<reference evidence="2 3" key="1">
    <citation type="submission" date="2021-05" db="EMBL/GenBank/DDBJ databases">
        <title>Genome Assembly of Synthetic Allotetraploid Brassica napus Reveals Homoeologous Exchanges between Subgenomes.</title>
        <authorList>
            <person name="Davis J.T."/>
        </authorList>
    </citation>
    <scope>NUCLEOTIDE SEQUENCE [LARGE SCALE GENOMIC DNA]</scope>
    <source>
        <strain evidence="3">cv. Da-Ae</strain>
        <tissue evidence="2">Seedling</tissue>
    </source>
</reference>
<feature type="region of interest" description="Disordered" evidence="1">
    <location>
        <begin position="207"/>
        <end position="226"/>
    </location>
</feature>
<protein>
    <submittedName>
        <fullName evidence="2">Uncharacterized protein</fullName>
    </submittedName>
</protein>